<feature type="signal peptide" evidence="2">
    <location>
        <begin position="1"/>
        <end position="19"/>
    </location>
</feature>
<protein>
    <recommendedName>
        <fullName evidence="5">SH3b domain-containing protein</fullName>
    </recommendedName>
</protein>
<evidence type="ECO:0000256" key="2">
    <source>
        <dbReference type="SAM" id="SignalP"/>
    </source>
</evidence>
<feature type="region of interest" description="Disordered" evidence="1">
    <location>
        <begin position="38"/>
        <end position="136"/>
    </location>
</feature>
<evidence type="ECO:0000256" key="1">
    <source>
        <dbReference type="SAM" id="MobiDB-lite"/>
    </source>
</evidence>
<dbReference type="RefSeq" id="WP_006696449.1">
    <property type="nucleotide sequence ID" value="NZ_JH376859.1"/>
</dbReference>
<dbReference type="EMBL" id="ADGH01000010">
    <property type="protein sequence ID" value="EHG24724.1"/>
    <property type="molecule type" value="Genomic_DNA"/>
</dbReference>
<accession>A0ABN0DPP4</accession>
<sequence>MKSIIFLLAAGIFILPAYGETAPEKDIHAVMAAEEGHGHSAAKAAPAKKKSDAAPAEKKESALEEEMDDLGDESVDEHDENGKIIPLPYEGTEENGAAPEKSKEEGAPPAEKEKDAGTAVPLSVDPRSSSYDAGAHGDLTAIDPITLKDGDWVFIEGDERRGWFFDRSMMAKNTDGSIAYWQLILYNDLGKAQFAEAMHDTGYEKLGYTLQRRVLSPKENTIRTYEILAYDEENQKLTSGNRDGHAAEIRPNTMAEKERDAVKKAARHLK</sequence>
<comment type="caution">
    <text evidence="3">The sequence shown here is derived from an EMBL/GenBank/DDBJ whole genome shotgun (WGS) entry which is preliminary data.</text>
</comment>
<organism evidence="3 4">
    <name type="scientific">Selenomonas noxia F0398</name>
    <dbReference type="NCBI Taxonomy" id="702437"/>
    <lineage>
        <taxon>Bacteria</taxon>
        <taxon>Bacillati</taxon>
        <taxon>Bacillota</taxon>
        <taxon>Negativicutes</taxon>
        <taxon>Selenomonadales</taxon>
        <taxon>Selenomonadaceae</taxon>
        <taxon>Selenomonas</taxon>
    </lineage>
</organism>
<name>A0ABN0DPP4_9FIRM</name>
<proteinExistence type="predicted"/>
<feature type="compositionally biased region" description="Basic and acidic residues" evidence="1">
    <location>
        <begin position="100"/>
        <end position="116"/>
    </location>
</feature>
<gene>
    <name evidence="3" type="ORF">HMPREF9432_01174</name>
</gene>
<feature type="compositionally biased region" description="Basic and acidic residues" evidence="1">
    <location>
        <begin position="49"/>
        <end position="62"/>
    </location>
</feature>
<evidence type="ECO:0000313" key="4">
    <source>
        <dbReference type="Proteomes" id="UP000003175"/>
    </source>
</evidence>
<feature type="chain" id="PRO_5046138078" description="SH3b domain-containing protein" evidence="2">
    <location>
        <begin position="20"/>
        <end position="270"/>
    </location>
</feature>
<feature type="compositionally biased region" description="Acidic residues" evidence="1">
    <location>
        <begin position="63"/>
        <end position="79"/>
    </location>
</feature>
<keyword evidence="2" id="KW-0732">Signal</keyword>
<evidence type="ECO:0008006" key="5">
    <source>
        <dbReference type="Google" id="ProtNLM"/>
    </source>
</evidence>
<dbReference type="Proteomes" id="UP000003175">
    <property type="component" value="Unassembled WGS sequence"/>
</dbReference>
<feature type="region of interest" description="Disordered" evidence="1">
    <location>
        <begin position="236"/>
        <end position="270"/>
    </location>
</feature>
<keyword evidence="4" id="KW-1185">Reference proteome</keyword>
<evidence type="ECO:0000313" key="3">
    <source>
        <dbReference type="EMBL" id="EHG24724.1"/>
    </source>
</evidence>
<reference evidence="3 4" key="1">
    <citation type="submission" date="2011-08" db="EMBL/GenBank/DDBJ databases">
        <title>The Genome Sequence of Selenomonas noxia F0398.</title>
        <authorList>
            <consortium name="The Broad Institute Genome Sequencing Platform"/>
            <person name="Earl A."/>
            <person name="Ward D."/>
            <person name="Feldgarden M."/>
            <person name="Gevers D."/>
            <person name="Izard J."/>
            <person name="Ganesan A."/>
            <person name="Blanton J.M."/>
            <person name="Baranova O.V."/>
            <person name="Tanner A.C."/>
            <person name="Dewhirst F.E."/>
            <person name="Young S.K."/>
            <person name="Zeng Q."/>
            <person name="Gargeya S."/>
            <person name="Fitzgerald M."/>
            <person name="Haas B."/>
            <person name="Abouelleil A."/>
            <person name="Alvarado L."/>
            <person name="Arachchi H.M."/>
            <person name="Berlin A."/>
            <person name="Brown A."/>
            <person name="Chapman S.B."/>
            <person name="Chen Z."/>
            <person name="Dunbar C."/>
            <person name="Freedman E."/>
            <person name="Gearin G."/>
            <person name="Gellesch M."/>
            <person name="Goldberg J."/>
            <person name="Griggs A."/>
            <person name="Gujja S."/>
            <person name="Heiman D."/>
            <person name="Howarth C."/>
            <person name="Larson L."/>
            <person name="Lui A."/>
            <person name="MacDonald P.J.P."/>
            <person name="Montmayeur A."/>
            <person name="Murphy C."/>
            <person name="Neiman D."/>
            <person name="Pearson M."/>
            <person name="Priest M."/>
            <person name="Roberts A."/>
            <person name="Saif S."/>
            <person name="Shea T."/>
            <person name="Shenoy N."/>
            <person name="Sisk P."/>
            <person name="Stolte C."/>
            <person name="Sykes S."/>
            <person name="Wortman J."/>
            <person name="Nusbaum C."/>
            <person name="Birren B."/>
        </authorList>
    </citation>
    <scope>NUCLEOTIDE SEQUENCE [LARGE SCALE GENOMIC DNA]</scope>
    <source>
        <strain evidence="3 4">F0398</strain>
    </source>
</reference>